<dbReference type="InterPro" id="IPR012000">
    <property type="entry name" value="Thiamin_PyroP_enz_cen_dom"/>
</dbReference>
<dbReference type="Gene3D" id="3.40.50.970">
    <property type="match status" value="2"/>
</dbReference>
<feature type="compositionally biased region" description="Basic residues" evidence="12">
    <location>
        <begin position="611"/>
        <end position="624"/>
    </location>
</feature>
<dbReference type="GO" id="GO:0030976">
    <property type="term" value="F:thiamine pyrophosphate binding"/>
    <property type="evidence" value="ECO:0007669"/>
    <property type="project" value="InterPro"/>
</dbReference>
<feature type="domain" description="Thiamine pyrophosphate enzyme central" evidence="13">
    <location>
        <begin position="229"/>
        <end position="308"/>
    </location>
</feature>
<feature type="domain" description="Thiamine pyrophosphate enzyme TPP-binding" evidence="14">
    <location>
        <begin position="435"/>
        <end position="550"/>
    </location>
</feature>
<evidence type="ECO:0000256" key="9">
    <source>
        <dbReference type="ARBA" id="ARBA00023052"/>
    </source>
</evidence>
<dbReference type="SUPFAM" id="SSF52518">
    <property type="entry name" value="Thiamin diphosphate-binding fold (THDP-binding)"/>
    <property type="match status" value="2"/>
</dbReference>
<dbReference type="InterPro" id="IPR047213">
    <property type="entry name" value="TPP_PYR_PDC_IPDC-like"/>
</dbReference>
<dbReference type="InterPro" id="IPR029061">
    <property type="entry name" value="THDP-binding"/>
</dbReference>
<dbReference type="OrthoDB" id="4959782at2"/>
<evidence type="ECO:0000256" key="3">
    <source>
        <dbReference type="ARBA" id="ARBA00002938"/>
    </source>
</evidence>
<keyword evidence="7" id="KW-0210">Decarboxylase</keyword>
<evidence type="ECO:0000256" key="7">
    <source>
        <dbReference type="ARBA" id="ARBA00022793"/>
    </source>
</evidence>
<proteinExistence type="inferred from homology"/>
<evidence type="ECO:0000256" key="2">
    <source>
        <dbReference type="ARBA" id="ARBA00001964"/>
    </source>
</evidence>
<dbReference type="Gene3D" id="3.40.50.1220">
    <property type="entry name" value="TPP-binding domain"/>
    <property type="match status" value="1"/>
</dbReference>
<dbReference type="GO" id="GO:0004737">
    <property type="term" value="F:pyruvate decarboxylase activity"/>
    <property type="evidence" value="ECO:0007669"/>
    <property type="project" value="TreeGrafter"/>
</dbReference>
<evidence type="ECO:0000256" key="1">
    <source>
        <dbReference type="ARBA" id="ARBA00001920"/>
    </source>
</evidence>
<keyword evidence="9 11" id="KW-0786">Thiamine pyrophosphate</keyword>
<comment type="cofactor">
    <cofactor evidence="2">
        <name>thiamine diphosphate</name>
        <dbReference type="ChEBI" id="CHEBI:58937"/>
    </cofactor>
</comment>
<reference evidence="16 17" key="1">
    <citation type="submission" date="2017-03" db="EMBL/GenBank/DDBJ databases">
        <title>Draft genome sequence of Streptomyces scabrisporus NF3, endophyte isolated from Amphipterygium adstringens.</title>
        <authorList>
            <person name="Vazquez M."/>
            <person name="Ceapa C.D."/>
            <person name="Rodriguez Luna D."/>
            <person name="Sanchez Esquivel S."/>
        </authorList>
    </citation>
    <scope>NUCLEOTIDE SEQUENCE [LARGE SCALE GENOMIC DNA]</scope>
    <source>
        <strain evidence="16 17">NF3</strain>
    </source>
</reference>
<dbReference type="GO" id="GO:0000287">
    <property type="term" value="F:magnesium ion binding"/>
    <property type="evidence" value="ECO:0007669"/>
    <property type="project" value="InterPro"/>
</dbReference>
<comment type="similarity">
    <text evidence="4 11">Belongs to the TPP enzyme family.</text>
</comment>
<evidence type="ECO:0000256" key="4">
    <source>
        <dbReference type="ARBA" id="ARBA00007812"/>
    </source>
</evidence>
<dbReference type="AlphaFoldDB" id="A0A1T3NLF6"/>
<dbReference type="CDD" id="cd07038">
    <property type="entry name" value="TPP_PYR_PDC_IPDC_like"/>
    <property type="match status" value="1"/>
</dbReference>
<dbReference type="InterPro" id="IPR012001">
    <property type="entry name" value="Thiamin_PyroP_enz_TPP-bd_dom"/>
</dbReference>
<evidence type="ECO:0000259" key="14">
    <source>
        <dbReference type="Pfam" id="PF02775"/>
    </source>
</evidence>
<organism evidence="16 17">
    <name type="scientific">Embleya scabrispora</name>
    <dbReference type="NCBI Taxonomy" id="159449"/>
    <lineage>
        <taxon>Bacteria</taxon>
        <taxon>Bacillati</taxon>
        <taxon>Actinomycetota</taxon>
        <taxon>Actinomycetes</taxon>
        <taxon>Kitasatosporales</taxon>
        <taxon>Streptomycetaceae</taxon>
        <taxon>Embleya</taxon>
    </lineage>
</organism>
<comment type="caution">
    <text evidence="16">The sequence shown here is derived from an EMBL/GenBank/DDBJ whole genome shotgun (WGS) entry which is preliminary data.</text>
</comment>
<evidence type="ECO:0000259" key="15">
    <source>
        <dbReference type="Pfam" id="PF02776"/>
    </source>
</evidence>
<keyword evidence="17" id="KW-1185">Reference proteome</keyword>
<feature type="region of interest" description="Disordered" evidence="12">
    <location>
        <begin position="611"/>
        <end position="630"/>
    </location>
</feature>
<dbReference type="InterPro" id="IPR012110">
    <property type="entry name" value="PDC/IPDC-like"/>
</dbReference>
<dbReference type="InterPro" id="IPR011766">
    <property type="entry name" value="TPP_enzyme_TPP-bd"/>
</dbReference>
<evidence type="ECO:0000256" key="5">
    <source>
        <dbReference type="ARBA" id="ARBA00020054"/>
    </source>
</evidence>
<gene>
    <name evidence="16" type="ORF">B4N89_36095</name>
</gene>
<dbReference type="EMBL" id="MWQN01000003">
    <property type="protein sequence ID" value="OPC77719.1"/>
    <property type="molecule type" value="Genomic_DNA"/>
</dbReference>
<protein>
    <recommendedName>
        <fullName evidence="5">Alpha-keto-acid decarboxylase</fullName>
    </recommendedName>
</protein>
<dbReference type="PANTHER" id="PTHR43452">
    <property type="entry name" value="PYRUVATE DECARBOXYLASE"/>
    <property type="match status" value="1"/>
</dbReference>
<dbReference type="Proteomes" id="UP000190037">
    <property type="component" value="Unassembled WGS sequence"/>
</dbReference>
<keyword evidence="8" id="KW-0460">Magnesium</keyword>
<dbReference type="Pfam" id="PF02776">
    <property type="entry name" value="TPP_enzyme_N"/>
    <property type="match status" value="1"/>
</dbReference>
<comment type="cofactor">
    <cofactor evidence="1">
        <name>a metal cation</name>
        <dbReference type="ChEBI" id="CHEBI:25213"/>
    </cofactor>
</comment>
<evidence type="ECO:0000256" key="8">
    <source>
        <dbReference type="ARBA" id="ARBA00022842"/>
    </source>
</evidence>
<evidence type="ECO:0000256" key="11">
    <source>
        <dbReference type="RuleBase" id="RU362132"/>
    </source>
</evidence>
<evidence type="ECO:0000256" key="12">
    <source>
        <dbReference type="SAM" id="MobiDB-lite"/>
    </source>
</evidence>
<dbReference type="RefSeq" id="WP_078980812.1">
    <property type="nucleotide sequence ID" value="NZ_MWQN01000003.1"/>
</dbReference>
<feature type="domain" description="Thiamine pyrophosphate enzyme N-terminal TPP-binding" evidence="15">
    <location>
        <begin position="13"/>
        <end position="116"/>
    </location>
</feature>
<evidence type="ECO:0000256" key="10">
    <source>
        <dbReference type="ARBA" id="ARBA00023239"/>
    </source>
</evidence>
<evidence type="ECO:0000313" key="17">
    <source>
        <dbReference type="Proteomes" id="UP000190037"/>
    </source>
</evidence>
<keyword evidence="10" id="KW-0456">Lyase</keyword>
<evidence type="ECO:0000256" key="6">
    <source>
        <dbReference type="ARBA" id="ARBA00022723"/>
    </source>
</evidence>
<dbReference type="PANTHER" id="PTHR43452:SF30">
    <property type="entry name" value="PYRUVATE DECARBOXYLASE ISOZYME 1-RELATED"/>
    <property type="match status" value="1"/>
</dbReference>
<evidence type="ECO:0000259" key="13">
    <source>
        <dbReference type="Pfam" id="PF00205"/>
    </source>
</evidence>
<dbReference type="SUPFAM" id="SSF52467">
    <property type="entry name" value="DHS-like NAD/FAD-binding domain"/>
    <property type="match status" value="1"/>
</dbReference>
<comment type="function">
    <text evidence="3">Decarboxylates branched-chain and aromatic alpha-keto acids to aldehydes.</text>
</comment>
<name>A0A1T3NLF6_9ACTN</name>
<dbReference type="InterPro" id="IPR029035">
    <property type="entry name" value="DHS-like_NAD/FAD-binding_dom"/>
</dbReference>
<dbReference type="GO" id="GO:0005829">
    <property type="term" value="C:cytosol"/>
    <property type="evidence" value="ECO:0007669"/>
    <property type="project" value="TreeGrafter"/>
</dbReference>
<dbReference type="GO" id="GO:0000949">
    <property type="term" value="P:aromatic amino acid family catabolic process to alcohol via Ehrlich pathway"/>
    <property type="evidence" value="ECO:0007669"/>
    <property type="project" value="TreeGrafter"/>
</dbReference>
<keyword evidence="6" id="KW-0479">Metal-binding</keyword>
<dbReference type="Pfam" id="PF02775">
    <property type="entry name" value="TPP_enzyme_C"/>
    <property type="match status" value="1"/>
</dbReference>
<dbReference type="STRING" id="159449.B4N89_36095"/>
<accession>A0A1T3NLF6</accession>
<dbReference type="Pfam" id="PF00205">
    <property type="entry name" value="TPP_enzyme_M"/>
    <property type="match status" value="1"/>
</dbReference>
<evidence type="ECO:0000313" key="16">
    <source>
        <dbReference type="EMBL" id="OPC77719.1"/>
    </source>
</evidence>
<sequence length="630" mass="68632">MSHHETPAVPSWTVARYLLHRLRQLGITHLFGVPGDHLGPFLDAMEAEGHVAWVGTPTEGGAGQAADAYARVHGIGAAAVTYSVGAFGLLNAVGGCDVEYVPLIAINASPRYEQWQNHRAVGLLSAHMGRRPESNLDVFRQVTCDTQAISNPGLAPLQIDTALTACLSECRPVYLEILEDLWDAPCAEPVGTIERRERPLTPGGETMLEDAVEAILEFIESNRVGDRPRPILWVGEEIDRFRLGDSLISLLEETGIPYCTTIGAKAVVSENLRRFVGVYNGDATDPAVRRIFKEWADCRIGLGSWTTSGNLSGERTVGTDWSVAAHGGISVGTTYFPDVRLALLVPALRDALVARYGRGGLEADYYADARAAGLEVPGNTAAFRASVTSGDTPPGDLTYDGLFARVNGFLTTRPDDTWTVLVDTGFAQAASINLRLSAGRYLSQNSWLSIGWTIGAAVGAVLGHGEEQPTRPMVFAGDGAFQETCQEISTHTRLGLRSVVFILDNENFYGIEQMLIDPCYYKKPYPPGDAAGYNVLHPWNYDRLAEVFHTDKTPVTGITISDGRALDALFDRLADPTDAINAGPILVRLRLDRHDFPHAYADTVAACGQRARRPRPERLRRRVGRRSDDR</sequence>